<dbReference type="PANTHER" id="PTHR30204">
    <property type="entry name" value="REDOX-CYCLING DRUG-SENSING TRANSCRIPTIONAL ACTIVATOR SOXR"/>
    <property type="match status" value="1"/>
</dbReference>
<name>A0ABW7XSI0_9MICO</name>
<dbReference type="Proteomes" id="UP001611580">
    <property type="component" value="Unassembled WGS sequence"/>
</dbReference>
<accession>A0ABW7XSI0</accession>
<protein>
    <submittedName>
        <fullName evidence="6">MerR family transcriptional regulator</fullName>
    </submittedName>
</protein>
<dbReference type="SUPFAM" id="SSF46955">
    <property type="entry name" value="Putative DNA-binding domain"/>
    <property type="match status" value="1"/>
</dbReference>
<dbReference type="Pfam" id="PF07739">
    <property type="entry name" value="TipAS"/>
    <property type="match status" value="1"/>
</dbReference>
<dbReference type="InterPro" id="IPR012925">
    <property type="entry name" value="TipAS_dom"/>
</dbReference>
<dbReference type="InterPro" id="IPR009061">
    <property type="entry name" value="DNA-bd_dom_put_sf"/>
</dbReference>
<reference evidence="6 7" key="1">
    <citation type="submission" date="2024-10" db="EMBL/GenBank/DDBJ databases">
        <title>The Natural Products Discovery Center: Release of the First 8490 Sequenced Strains for Exploring Actinobacteria Biosynthetic Diversity.</title>
        <authorList>
            <person name="Kalkreuter E."/>
            <person name="Kautsar S.A."/>
            <person name="Yang D."/>
            <person name="Bader C.D."/>
            <person name="Teijaro C.N."/>
            <person name="Fluegel L."/>
            <person name="Davis C.M."/>
            <person name="Simpson J.R."/>
            <person name="Lauterbach L."/>
            <person name="Steele A.D."/>
            <person name="Gui C."/>
            <person name="Meng S."/>
            <person name="Li G."/>
            <person name="Viehrig K."/>
            <person name="Ye F."/>
            <person name="Su P."/>
            <person name="Kiefer A.F."/>
            <person name="Nichols A."/>
            <person name="Cepeda A.J."/>
            <person name="Yan W."/>
            <person name="Fan B."/>
            <person name="Jiang Y."/>
            <person name="Adhikari A."/>
            <person name="Zheng C.-J."/>
            <person name="Schuster L."/>
            <person name="Cowan T.M."/>
            <person name="Smanski M.J."/>
            <person name="Chevrette M.G."/>
            <person name="De Carvalho L.P.S."/>
            <person name="Shen B."/>
        </authorList>
    </citation>
    <scope>NUCLEOTIDE SEQUENCE [LARGE SCALE GENOMIC DNA]</scope>
    <source>
        <strain evidence="6 7">NPDC019481</strain>
    </source>
</reference>
<dbReference type="InterPro" id="IPR000551">
    <property type="entry name" value="MerR-type_HTH_dom"/>
</dbReference>
<dbReference type="SMART" id="SM00422">
    <property type="entry name" value="HTH_MERR"/>
    <property type="match status" value="1"/>
</dbReference>
<dbReference type="Pfam" id="PF13411">
    <property type="entry name" value="MerR_1"/>
    <property type="match status" value="1"/>
</dbReference>
<evidence type="ECO:0000256" key="1">
    <source>
        <dbReference type="ARBA" id="ARBA00023015"/>
    </source>
</evidence>
<evidence type="ECO:0000256" key="2">
    <source>
        <dbReference type="ARBA" id="ARBA00023125"/>
    </source>
</evidence>
<keyword evidence="3" id="KW-0010">Activator</keyword>
<keyword evidence="7" id="KW-1185">Reference proteome</keyword>
<proteinExistence type="predicted"/>
<comment type="caution">
    <text evidence="6">The sequence shown here is derived from an EMBL/GenBank/DDBJ whole genome shotgun (WGS) entry which is preliminary data.</text>
</comment>
<dbReference type="RefSeq" id="WP_397408446.1">
    <property type="nucleotide sequence ID" value="NZ_JBIRYI010000029.1"/>
</dbReference>
<dbReference type="PROSITE" id="PS50937">
    <property type="entry name" value="HTH_MERR_2"/>
    <property type="match status" value="1"/>
</dbReference>
<dbReference type="Gene3D" id="1.10.1660.10">
    <property type="match status" value="1"/>
</dbReference>
<dbReference type="PANTHER" id="PTHR30204:SF90">
    <property type="entry name" value="HTH-TYPE TRANSCRIPTIONAL ACTIVATOR MTA"/>
    <property type="match status" value="1"/>
</dbReference>
<dbReference type="SUPFAM" id="SSF89082">
    <property type="entry name" value="Antibiotic binding domain of TipA-like multidrug resistance regulators"/>
    <property type="match status" value="1"/>
</dbReference>
<gene>
    <name evidence="6" type="ORF">ACH47X_26670</name>
</gene>
<organism evidence="6 7">
    <name type="scientific">Promicromonospora kroppenstedtii</name>
    <dbReference type="NCBI Taxonomy" id="440482"/>
    <lineage>
        <taxon>Bacteria</taxon>
        <taxon>Bacillati</taxon>
        <taxon>Actinomycetota</taxon>
        <taxon>Actinomycetes</taxon>
        <taxon>Micrococcales</taxon>
        <taxon>Promicromonosporaceae</taxon>
        <taxon>Promicromonospora</taxon>
    </lineage>
</organism>
<evidence type="ECO:0000313" key="6">
    <source>
        <dbReference type="EMBL" id="MFI2490524.1"/>
    </source>
</evidence>
<keyword evidence="2" id="KW-0238">DNA-binding</keyword>
<keyword evidence="1" id="KW-0805">Transcription regulation</keyword>
<evidence type="ECO:0000256" key="4">
    <source>
        <dbReference type="ARBA" id="ARBA00023163"/>
    </source>
</evidence>
<dbReference type="EMBL" id="JBIRYI010000029">
    <property type="protein sequence ID" value="MFI2490524.1"/>
    <property type="molecule type" value="Genomic_DNA"/>
</dbReference>
<dbReference type="InterPro" id="IPR047057">
    <property type="entry name" value="MerR_fam"/>
</dbReference>
<evidence type="ECO:0000259" key="5">
    <source>
        <dbReference type="PROSITE" id="PS50937"/>
    </source>
</evidence>
<evidence type="ECO:0000256" key="3">
    <source>
        <dbReference type="ARBA" id="ARBA00023159"/>
    </source>
</evidence>
<feature type="domain" description="HTH merR-type" evidence="5">
    <location>
        <begin position="2"/>
        <end position="71"/>
    </location>
</feature>
<dbReference type="InterPro" id="IPR036244">
    <property type="entry name" value="TipA-like_antibiotic-bd"/>
</dbReference>
<dbReference type="CDD" id="cd01106">
    <property type="entry name" value="HTH_TipAL-Mta"/>
    <property type="match status" value="1"/>
</dbReference>
<sequence length="246" mass="27211">MAYTITHVSRLSGVTLKTLYHYDRIGLLVPARDERNDYRTYSDGDLERLQQILFFRELDMPLDAIAEALTDRTSRLECLLDQRALLRSRGARIAQVLATLEQAIAHERRGEPMTADSMFTGLDRAGWQDALADQNAHLRETYGVELDTAEVDADGMNAAAAEATAFMATMAHALRAGLRANDPVVVVAIEGHIGALAVAHPTDAAGFASQARFFVTDDFHRQMLEQQQTGLAYYLLHAAESYRDAA</sequence>
<evidence type="ECO:0000313" key="7">
    <source>
        <dbReference type="Proteomes" id="UP001611580"/>
    </source>
</evidence>
<keyword evidence="4" id="KW-0804">Transcription</keyword>